<organism evidence="2 3">
    <name type="scientific">Pleurodeles waltl</name>
    <name type="common">Iberian ribbed newt</name>
    <dbReference type="NCBI Taxonomy" id="8319"/>
    <lineage>
        <taxon>Eukaryota</taxon>
        <taxon>Metazoa</taxon>
        <taxon>Chordata</taxon>
        <taxon>Craniata</taxon>
        <taxon>Vertebrata</taxon>
        <taxon>Euteleostomi</taxon>
        <taxon>Amphibia</taxon>
        <taxon>Batrachia</taxon>
        <taxon>Caudata</taxon>
        <taxon>Salamandroidea</taxon>
        <taxon>Salamandridae</taxon>
        <taxon>Pleurodelinae</taxon>
        <taxon>Pleurodeles</taxon>
    </lineage>
</organism>
<dbReference type="EMBL" id="JANPWB010000013">
    <property type="protein sequence ID" value="KAJ1107845.1"/>
    <property type="molecule type" value="Genomic_DNA"/>
</dbReference>
<dbReference type="AlphaFoldDB" id="A0AAV7MYN3"/>
<protein>
    <submittedName>
        <fullName evidence="2">Uncharacterized protein</fullName>
    </submittedName>
</protein>
<accession>A0AAV7MYN3</accession>
<reference evidence="2" key="1">
    <citation type="journal article" date="2022" name="bioRxiv">
        <title>Sequencing and chromosome-scale assembly of the giantPleurodeles waltlgenome.</title>
        <authorList>
            <person name="Brown T."/>
            <person name="Elewa A."/>
            <person name="Iarovenko S."/>
            <person name="Subramanian E."/>
            <person name="Araus A.J."/>
            <person name="Petzold A."/>
            <person name="Susuki M."/>
            <person name="Suzuki K.-i.T."/>
            <person name="Hayashi T."/>
            <person name="Toyoda A."/>
            <person name="Oliveira C."/>
            <person name="Osipova E."/>
            <person name="Leigh N.D."/>
            <person name="Simon A."/>
            <person name="Yun M.H."/>
        </authorList>
    </citation>
    <scope>NUCLEOTIDE SEQUENCE</scope>
    <source>
        <strain evidence="2">20211129_DDA</strain>
        <tissue evidence="2">Liver</tissue>
    </source>
</reference>
<evidence type="ECO:0000256" key="1">
    <source>
        <dbReference type="SAM" id="MobiDB-lite"/>
    </source>
</evidence>
<keyword evidence="3" id="KW-1185">Reference proteome</keyword>
<proteinExistence type="predicted"/>
<evidence type="ECO:0000313" key="2">
    <source>
        <dbReference type="EMBL" id="KAJ1107845.1"/>
    </source>
</evidence>
<comment type="caution">
    <text evidence="2">The sequence shown here is derived from an EMBL/GenBank/DDBJ whole genome shotgun (WGS) entry which is preliminary data.</text>
</comment>
<dbReference type="Proteomes" id="UP001066276">
    <property type="component" value="Chromosome 9"/>
</dbReference>
<gene>
    <name evidence="2" type="ORF">NDU88_005234</name>
</gene>
<evidence type="ECO:0000313" key="3">
    <source>
        <dbReference type="Proteomes" id="UP001066276"/>
    </source>
</evidence>
<name>A0AAV7MYN3_PLEWA</name>
<feature type="region of interest" description="Disordered" evidence="1">
    <location>
        <begin position="1"/>
        <end position="30"/>
    </location>
</feature>
<sequence length="119" mass="12637">MSVLHAPHTGPLGKECGRTTSPGPPRATLSWQGVPAIMRKGSDTGLRHGVLLSKPSPSTADCVGRDSIKAWVPWRLQEKRFNCTAKISNFQEPRGHGHFLENTAAAKVGGDIAAGFPVA</sequence>